<evidence type="ECO:0000313" key="2">
    <source>
        <dbReference type="EMBL" id="RQW08102.1"/>
    </source>
</evidence>
<feature type="transmembrane region" description="Helical" evidence="1">
    <location>
        <begin position="48"/>
        <end position="67"/>
    </location>
</feature>
<keyword evidence="1" id="KW-1133">Transmembrane helix</keyword>
<accession>A0A3N9PP76</accession>
<comment type="caution">
    <text evidence="2">The sequence shown here is derived from an EMBL/GenBank/DDBJ whole genome shotgun (WGS) entry which is preliminary data.</text>
</comment>
<keyword evidence="1" id="KW-0812">Transmembrane</keyword>
<organism evidence="2 3">
    <name type="scientific">Paenibacillus rhizophilus</name>
    <dbReference type="NCBI Taxonomy" id="1850366"/>
    <lineage>
        <taxon>Bacteria</taxon>
        <taxon>Bacillati</taxon>
        <taxon>Bacillota</taxon>
        <taxon>Bacilli</taxon>
        <taxon>Bacillales</taxon>
        <taxon>Paenibacillaceae</taxon>
        <taxon>Paenibacillus</taxon>
    </lineage>
</organism>
<evidence type="ECO:0000256" key="1">
    <source>
        <dbReference type="SAM" id="Phobius"/>
    </source>
</evidence>
<feature type="transmembrane region" description="Helical" evidence="1">
    <location>
        <begin position="128"/>
        <end position="145"/>
    </location>
</feature>
<protein>
    <submittedName>
        <fullName evidence="2">DUF2269 family protein</fullName>
    </submittedName>
</protein>
<dbReference type="Proteomes" id="UP000282529">
    <property type="component" value="Unassembled WGS sequence"/>
</dbReference>
<feature type="transmembrane region" description="Helical" evidence="1">
    <location>
        <begin position="6"/>
        <end position="27"/>
    </location>
</feature>
<dbReference type="OrthoDB" id="1493393at2"/>
<keyword evidence="1" id="KW-0472">Membrane</keyword>
<name>A0A3N9PP76_9BACL</name>
<dbReference type="InterPro" id="IPR018729">
    <property type="entry name" value="DUF2269_transmembrane"/>
</dbReference>
<keyword evidence="3" id="KW-1185">Reference proteome</keyword>
<feature type="transmembrane region" description="Helical" evidence="1">
    <location>
        <begin position="73"/>
        <end position="95"/>
    </location>
</feature>
<evidence type="ECO:0000313" key="3">
    <source>
        <dbReference type="Proteomes" id="UP000282529"/>
    </source>
</evidence>
<dbReference type="Pfam" id="PF10027">
    <property type="entry name" value="DUF2269"/>
    <property type="match status" value="1"/>
</dbReference>
<gene>
    <name evidence="2" type="ORF">EH198_23440</name>
</gene>
<dbReference type="RefSeq" id="WP_124697897.1">
    <property type="nucleotide sequence ID" value="NZ_JBHUFE010000022.1"/>
</dbReference>
<reference evidence="2 3" key="1">
    <citation type="submission" date="2018-11" db="EMBL/GenBank/DDBJ databases">
        <title>Genome sequence of strain 7197.</title>
        <authorList>
            <person name="Gao J."/>
            <person name="Sun J."/>
        </authorList>
    </citation>
    <scope>NUCLEOTIDE SEQUENCE [LARGE SCALE GENOMIC DNA]</scope>
    <source>
        <strain evidence="2 3">7197</strain>
    </source>
</reference>
<proteinExistence type="predicted"/>
<dbReference type="EMBL" id="RQPI01000024">
    <property type="protein sequence ID" value="RQW08102.1"/>
    <property type="molecule type" value="Genomic_DNA"/>
</dbReference>
<dbReference type="AlphaFoldDB" id="A0A3N9PP76"/>
<sequence>MYIYVLFIHITAAVMGLGAAFASPLIAKSAKTVSQAKFVLSMLHRLEILPKVGSILLLLTGIAMAIMEPSLFKAGWFIASIAIYLAVQVIVAGILPKQMNKQLKIVNAQKGEILPESYKQLAKLSAKWERVTHVAAFLLILLMVFKPF</sequence>